<evidence type="ECO:0000256" key="1">
    <source>
        <dbReference type="ARBA" id="ARBA00008954"/>
    </source>
</evidence>
<evidence type="ECO:0000313" key="4">
    <source>
        <dbReference type="EMBL" id="RFA06916.1"/>
    </source>
</evidence>
<organism evidence="4 5">
    <name type="scientific">Subtercola boreus</name>
    <dbReference type="NCBI Taxonomy" id="120213"/>
    <lineage>
        <taxon>Bacteria</taxon>
        <taxon>Bacillati</taxon>
        <taxon>Actinomycetota</taxon>
        <taxon>Actinomycetes</taxon>
        <taxon>Micrococcales</taxon>
        <taxon>Microbacteriaceae</taxon>
        <taxon>Subtercola</taxon>
    </lineage>
</organism>
<dbReference type="Proteomes" id="UP000256709">
    <property type="component" value="Unassembled WGS sequence"/>
</dbReference>
<dbReference type="OrthoDB" id="9801834at2"/>
<dbReference type="SUPFAM" id="SSF53383">
    <property type="entry name" value="PLP-dependent transferases"/>
    <property type="match status" value="1"/>
</dbReference>
<dbReference type="Gene3D" id="3.40.640.10">
    <property type="entry name" value="Type I PLP-dependent aspartate aminotransferase-like (Major domain)"/>
    <property type="match status" value="1"/>
</dbReference>
<dbReference type="InterPro" id="IPR015424">
    <property type="entry name" value="PyrdxlP-dep_Trfase"/>
</dbReference>
<proteinExistence type="inferred from homology"/>
<protein>
    <submittedName>
        <fullName evidence="4">Aspartate aminotransferase family protein</fullName>
    </submittedName>
</protein>
<accession>A0A3E0VAN2</accession>
<gene>
    <name evidence="4" type="ORF">B7R21_17510</name>
</gene>
<evidence type="ECO:0000256" key="2">
    <source>
        <dbReference type="ARBA" id="ARBA00022898"/>
    </source>
</evidence>
<dbReference type="PIRSF" id="PIRSF000521">
    <property type="entry name" value="Transaminase_4ab_Lys_Orn"/>
    <property type="match status" value="1"/>
</dbReference>
<keyword evidence="4" id="KW-0032">Aminotransferase</keyword>
<dbReference type="PANTHER" id="PTHR45688:SF13">
    <property type="entry name" value="ALANINE--GLYOXYLATE AMINOTRANSFERASE 2-LIKE"/>
    <property type="match status" value="1"/>
</dbReference>
<dbReference type="PANTHER" id="PTHR45688">
    <property type="match status" value="1"/>
</dbReference>
<dbReference type="InterPro" id="IPR015422">
    <property type="entry name" value="PyrdxlP-dep_Trfase_small"/>
</dbReference>
<dbReference type="Gene3D" id="3.90.1150.10">
    <property type="entry name" value="Aspartate Aminotransferase, domain 1"/>
    <property type="match status" value="1"/>
</dbReference>
<comment type="similarity">
    <text evidence="1 3">Belongs to the class-III pyridoxal-phosphate-dependent aminotransferase family.</text>
</comment>
<dbReference type="CDD" id="cd00610">
    <property type="entry name" value="OAT_like"/>
    <property type="match status" value="1"/>
</dbReference>
<dbReference type="GO" id="GO:0030170">
    <property type="term" value="F:pyridoxal phosphate binding"/>
    <property type="evidence" value="ECO:0007669"/>
    <property type="project" value="InterPro"/>
</dbReference>
<dbReference type="Pfam" id="PF00202">
    <property type="entry name" value="Aminotran_3"/>
    <property type="match status" value="1"/>
</dbReference>
<dbReference type="AlphaFoldDB" id="A0A3E0VAN2"/>
<dbReference type="GO" id="GO:0008483">
    <property type="term" value="F:transaminase activity"/>
    <property type="evidence" value="ECO:0007669"/>
    <property type="project" value="UniProtKB-KW"/>
</dbReference>
<reference evidence="4 5" key="1">
    <citation type="submission" date="2017-04" db="EMBL/GenBank/DDBJ databases">
        <title>Comparative genome analysis of Subtercola boreus.</title>
        <authorList>
            <person name="Cho Y.-J."/>
            <person name="Cho A."/>
            <person name="Kim O.-S."/>
            <person name="Lee J.-I."/>
        </authorList>
    </citation>
    <scope>NUCLEOTIDE SEQUENCE [LARGE SCALE GENOMIC DNA]</scope>
    <source>
        <strain evidence="4 5">P27444</strain>
    </source>
</reference>
<name>A0A3E0VAN2_9MICO</name>
<keyword evidence="2 3" id="KW-0663">Pyridoxal phosphate</keyword>
<evidence type="ECO:0000256" key="3">
    <source>
        <dbReference type="RuleBase" id="RU003560"/>
    </source>
</evidence>
<sequence>MVNSFDPAAGVELEPRAAALIARRQKVLGAPYRLFYERPVAVSRGYGALLFDADDLDYLDAYNNVPAVGHSNERVQAAVAGQLGRLNTHTRYLTDSVVDYSERLLHLFPPHLSQIIYACTGSEAVDLALRIASHATGATGLVITANAYHGTTQSAAAISPSLGPNNLLPHHVVTVPAPDPLREAPGELATLFADRVEKAIAELRRRGVGFSALIVDSVLSSDGLVTSPSDFLRDAVDVAHREGGLYIADEVQPGFGRLGSEWWGFLRLAVEPDLVVLGKPMGNGIPISAVVGRESLFDAFGRDVRYFNTFGGNPVSIAAAGAVLDEIEERGLLAQATAVGSLLKQGLETLASEEQRIGQVRGEGLFLAVEFVDPSRDDRHRRPANAGSTAPDPVLASQVVNGLRERRVLVSASGRYGNVLKIRPPLVFDVSHAERLLDALGAVLEAGRW</sequence>
<dbReference type="EMBL" id="NBXA01000034">
    <property type="protein sequence ID" value="RFA06916.1"/>
    <property type="molecule type" value="Genomic_DNA"/>
</dbReference>
<dbReference type="InterPro" id="IPR015421">
    <property type="entry name" value="PyrdxlP-dep_Trfase_major"/>
</dbReference>
<dbReference type="InterPro" id="IPR005814">
    <property type="entry name" value="Aminotrans_3"/>
</dbReference>
<evidence type="ECO:0000313" key="5">
    <source>
        <dbReference type="Proteomes" id="UP000256709"/>
    </source>
</evidence>
<dbReference type="PROSITE" id="PS00600">
    <property type="entry name" value="AA_TRANSFER_CLASS_3"/>
    <property type="match status" value="1"/>
</dbReference>
<dbReference type="InterPro" id="IPR049704">
    <property type="entry name" value="Aminotrans_3_PPA_site"/>
</dbReference>
<keyword evidence="4" id="KW-0808">Transferase</keyword>
<comment type="caution">
    <text evidence="4">The sequence shown here is derived from an EMBL/GenBank/DDBJ whole genome shotgun (WGS) entry which is preliminary data.</text>
</comment>